<dbReference type="Gene3D" id="1.10.40.60">
    <property type="entry name" value="EpsJ-like"/>
    <property type="match status" value="1"/>
</dbReference>
<evidence type="ECO:0000256" key="1">
    <source>
        <dbReference type="ARBA" id="ARBA00004533"/>
    </source>
</evidence>
<evidence type="ECO:0000313" key="14">
    <source>
        <dbReference type="Proteomes" id="UP000839052"/>
    </source>
</evidence>
<evidence type="ECO:0000256" key="7">
    <source>
        <dbReference type="ARBA" id="ARBA00022927"/>
    </source>
</evidence>
<evidence type="ECO:0000256" key="9">
    <source>
        <dbReference type="ARBA" id="ARBA00023136"/>
    </source>
</evidence>
<proteinExistence type="inferred from homology"/>
<keyword evidence="9 10" id="KW-0472">Membrane</keyword>
<dbReference type="EMBL" id="OU912926">
    <property type="protein sequence ID" value="CAG9931367.1"/>
    <property type="molecule type" value="Genomic_DNA"/>
</dbReference>
<evidence type="ECO:0000256" key="3">
    <source>
        <dbReference type="ARBA" id="ARBA00022448"/>
    </source>
</evidence>
<keyword evidence="3 10" id="KW-0813">Transport</keyword>
<keyword evidence="4 10" id="KW-1003">Cell membrane</keyword>
<feature type="transmembrane region" description="Helical" evidence="11">
    <location>
        <begin position="12"/>
        <end position="34"/>
    </location>
</feature>
<evidence type="ECO:0000256" key="2">
    <source>
        <dbReference type="ARBA" id="ARBA00007246"/>
    </source>
</evidence>
<keyword evidence="7" id="KW-0653">Protein transport</keyword>
<evidence type="ECO:0000256" key="5">
    <source>
        <dbReference type="ARBA" id="ARBA00022519"/>
    </source>
</evidence>
<reference evidence="13 14" key="1">
    <citation type="submission" date="2021-10" db="EMBL/GenBank/DDBJ databases">
        <authorList>
            <person name="Koch H."/>
        </authorList>
    </citation>
    <scope>NUCLEOTIDE SEQUENCE [LARGE SCALE GENOMIC DNA]</scope>
    <source>
        <strain evidence="13">6680</strain>
    </source>
</reference>
<dbReference type="Pfam" id="PF21687">
    <property type="entry name" value="T2SSK_1st"/>
    <property type="match status" value="1"/>
</dbReference>
<protein>
    <recommendedName>
        <fullName evidence="10">Type II secretion system protein K</fullName>
    </recommendedName>
</protein>
<dbReference type="InterPro" id="IPR038072">
    <property type="entry name" value="GspK_central_sf"/>
</dbReference>
<sequence>MKAVINKKHQHGIALVLVLWATTLLTVIAASFAFSMRTDTLLAQNLAAAARAQAVADGGMQRAFYEMFKPASDLQRWKGDGVPHQWEFGGAKLNITLLDVSGKIDINSASDDLLKGLLKSVGLNDEESNVLLDAIVDWRDGDDLPRPKGAEVAEYKAAGLKYRPANAPFETVNELQRVLGMTPELYANLADALTVDSHQAGINAAIAPRKVLLALPGANVALVDAYLLARQEALLKNLPPPPFAPAAAAVAGDDGSVYSVRAEAALPDGTVFIRETVVKVDQGTVRKFVFFSWKEGEATPKPIVEEQAAIN</sequence>
<keyword evidence="8 11" id="KW-1133">Transmembrane helix</keyword>
<evidence type="ECO:0000259" key="12">
    <source>
        <dbReference type="Pfam" id="PF21687"/>
    </source>
</evidence>
<evidence type="ECO:0000256" key="10">
    <source>
        <dbReference type="PIRNR" id="PIRNR002786"/>
    </source>
</evidence>
<dbReference type="PIRSF" id="PIRSF002786">
    <property type="entry name" value="XcpX"/>
    <property type="match status" value="1"/>
</dbReference>
<comment type="subcellular location">
    <subcellularLocation>
        <location evidence="1 10">Cell inner membrane</location>
    </subcellularLocation>
</comment>
<evidence type="ECO:0000256" key="4">
    <source>
        <dbReference type="ARBA" id="ARBA00022475"/>
    </source>
</evidence>
<dbReference type="Proteomes" id="UP000839052">
    <property type="component" value="Chromosome"/>
</dbReference>
<evidence type="ECO:0000256" key="8">
    <source>
        <dbReference type="ARBA" id="ARBA00022989"/>
    </source>
</evidence>
<dbReference type="InterPro" id="IPR005628">
    <property type="entry name" value="GspK"/>
</dbReference>
<organism evidence="13 14">
    <name type="scientific">Candidatus Nitrotoga arctica</name>
    <dbReference type="NCBI Taxonomy" id="453162"/>
    <lineage>
        <taxon>Bacteria</taxon>
        <taxon>Pseudomonadati</taxon>
        <taxon>Pseudomonadota</taxon>
        <taxon>Betaproteobacteria</taxon>
        <taxon>Nitrosomonadales</taxon>
        <taxon>Gallionellaceae</taxon>
        <taxon>Candidatus Nitrotoga</taxon>
    </lineage>
</organism>
<dbReference type="InterPro" id="IPR049031">
    <property type="entry name" value="T2SSK_SAM-like_1st"/>
</dbReference>
<evidence type="ECO:0000256" key="11">
    <source>
        <dbReference type="SAM" id="Phobius"/>
    </source>
</evidence>
<accession>A0ABM8YV75</accession>
<feature type="domain" description="T2SS protein K first SAM-like" evidence="12">
    <location>
        <begin position="91"/>
        <end position="195"/>
    </location>
</feature>
<keyword evidence="6 11" id="KW-0812">Transmembrane</keyword>
<keyword evidence="14" id="KW-1185">Reference proteome</keyword>
<name>A0ABM8YV75_9PROT</name>
<dbReference type="PANTHER" id="PTHR38831">
    <property type="entry name" value="TYPE II SECRETION SYSTEM PROTEIN K"/>
    <property type="match status" value="1"/>
</dbReference>
<dbReference type="PANTHER" id="PTHR38831:SF2">
    <property type="entry name" value="TYPE II SECRETION SYSTEM PROTEIN K"/>
    <property type="match status" value="1"/>
</dbReference>
<evidence type="ECO:0000313" key="13">
    <source>
        <dbReference type="EMBL" id="CAG9931367.1"/>
    </source>
</evidence>
<keyword evidence="5 10" id="KW-0997">Cell inner membrane</keyword>
<gene>
    <name evidence="13" type="ORF">NTG6680_0114</name>
</gene>
<evidence type="ECO:0000256" key="6">
    <source>
        <dbReference type="ARBA" id="ARBA00022692"/>
    </source>
</evidence>
<comment type="similarity">
    <text evidence="2 10">Belongs to the GSP K family.</text>
</comment>
<dbReference type="SUPFAM" id="SSF158544">
    <property type="entry name" value="GspK insert domain-like"/>
    <property type="match status" value="1"/>
</dbReference>